<evidence type="ECO:0000256" key="2">
    <source>
        <dbReference type="RuleBase" id="RU000384"/>
    </source>
</evidence>
<evidence type="ECO:0000313" key="5">
    <source>
        <dbReference type="EMBL" id="MCA5005494.1"/>
    </source>
</evidence>
<dbReference type="RefSeq" id="WP_225553287.1">
    <property type="nucleotide sequence ID" value="NZ_JADEYP010000017.1"/>
</dbReference>
<dbReference type="InterPro" id="IPR052725">
    <property type="entry name" value="GS_Type-3"/>
</dbReference>
<proteinExistence type="inferred from homology"/>
<dbReference type="PANTHER" id="PTHR42974:SF1">
    <property type="entry name" value="TYPE-3 GLUTAMINE SYNTHETASE"/>
    <property type="match status" value="1"/>
</dbReference>
<organism evidence="5 6">
    <name type="scientific">Sphingobacterium bovistauri</name>
    <dbReference type="NCBI Taxonomy" id="2781959"/>
    <lineage>
        <taxon>Bacteria</taxon>
        <taxon>Pseudomonadati</taxon>
        <taxon>Bacteroidota</taxon>
        <taxon>Sphingobacteriia</taxon>
        <taxon>Sphingobacteriales</taxon>
        <taxon>Sphingobacteriaceae</taxon>
        <taxon>Sphingobacterium</taxon>
    </lineage>
</organism>
<accession>A0ABS7Z5R9</accession>
<name>A0ABS7Z5R9_9SPHI</name>
<comment type="similarity">
    <text evidence="1 2">Belongs to the glutamine synthetase family.</text>
</comment>
<evidence type="ECO:0000259" key="3">
    <source>
        <dbReference type="PROSITE" id="PS51986"/>
    </source>
</evidence>
<protein>
    <submittedName>
        <fullName evidence="5">Glutamine synthetase III</fullName>
    </submittedName>
</protein>
<dbReference type="InterPro" id="IPR008146">
    <property type="entry name" value="Gln_synth_cat_dom"/>
</dbReference>
<dbReference type="PROSITE" id="PS51986">
    <property type="entry name" value="GS_BETA_GRASP"/>
    <property type="match status" value="1"/>
</dbReference>
<reference evidence="5" key="1">
    <citation type="submission" date="2020-10" db="EMBL/GenBank/DDBJ databases">
        <authorList>
            <person name="Lu T."/>
            <person name="Wang Q."/>
            <person name="Han X."/>
        </authorList>
    </citation>
    <scope>NUCLEOTIDE SEQUENCE</scope>
    <source>
        <strain evidence="5">WQ 366</strain>
    </source>
</reference>
<keyword evidence="6" id="KW-1185">Reference proteome</keyword>
<dbReference type="InterPro" id="IPR022147">
    <property type="entry name" value="GSIII_N"/>
</dbReference>
<dbReference type="SMART" id="SM01230">
    <property type="entry name" value="Gln-synt_C"/>
    <property type="match status" value="1"/>
</dbReference>
<gene>
    <name evidence="5" type="ORF">IPZ78_10045</name>
</gene>
<feature type="domain" description="GS beta-grasp" evidence="3">
    <location>
        <begin position="86"/>
        <end position="179"/>
    </location>
</feature>
<evidence type="ECO:0000313" key="6">
    <source>
        <dbReference type="Proteomes" id="UP001165302"/>
    </source>
</evidence>
<dbReference type="Pfam" id="PF18318">
    <property type="entry name" value="Gln-synt_C-ter"/>
    <property type="match status" value="1"/>
</dbReference>
<dbReference type="PROSITE" id="PS51987">
    <property type="entry name" value="GS_CATALYTIC"/>
    <property type="match status" value="1"/>
</dbReference>
<dbReference type="InterPro" id="IPR027303">
    <property type="entry name" value="Gln_synth_gly_rich_site"/>
</dbReference>
<evidence type="ECO:0000259" key="4">
    <source>
        <dbReference type="PROSITE" id="PS51987"/>
    </source>
</evidence>
<dbReference type="InterPro" id="IPR040577">
    <property type="entry name" value="Gln-synt_C"/>
</dbReference>
<dbReference type="Pfam" id="PF12437">
    <property type="entry name" value="GSIII_N"/>
    <property type="match status" value="1"/>
</dbReference>
<dbReference type="Proteomes" id="UP001165302">
    <property type="component" value="Unassembled WGS sequence"/>
</dbReference>
<dbReference type="EMBL" id="JADEYP010000017">
    <property type="protein sequence ID" value="MCA5005494.1"/>
    <property type="molecule type" value="Genomic_DNA"/>
</dbReference>
<evidence type="ECO:0000256" key="1">
    <source>
        <dbReference type="PROSITE-ProRule" id="PRU01330"/>
    </source>
</evidence>
<dbReference type="InterPro" id="IPR014746">
    <property type="entry name" value="Gln_synth/guanido_kin_cat_dom"/>
</dbReference>
<feature type="domain" description="GS catalytic" evidence="4">
    <location>
        <begin position="184"/>
        <end position="618"/>
    </location>
</feature>
<dbReference type="Gene3D" id="3.30.590.10">
    <property type="entry name" value="Glutamine synthetase/guanido kinase, catalytic domain"/>
    <property type="match status" value="1"/>
</dbReference>
<dbReference type="SUPFAM" id="SSF55931">
    <property type="entry name" value="Glutamine synthetase/guanido kinase"/>
    <property type="match status" value="1"/>
</dbReference>
<sequence>MSNFRFESVNAAASRTALPEEKVSTKRAINIYGKNVFTPAKMQAYLPKSTFKELSKAIEEGTQISRELADVISQAMKTWSIENGASHYTHWFQPLTGTTAEKHDAFFEPDDNGDAIEKFTGDALVQQEPDASSFPNGGIRNTFEARGYTAWDPSSPAFIYETPAGKTLCIPTVFVSYTGESLDYKAPLLKAIASIDKAATDVAQYFDKQVSKVNASLGIEQEYFLVDLALYNARPDLQLTGRTLFGHMSAKGQQLEDHYFGAIPERVLAFMVDLENESLKLGIPLKTRHNEVAPSQFECAPMYEEINLAIDHNQLLMNVMEQVAIRHNFKVLLHEKPYSGVNGSGKHNNWSLITNTGVNLLSPGKTPKNNLMFLTFFVNTIKAVYEYADLLRASIASHSNDHRLGANEAPPAIISIFLGSQLDEILEEVESARVAKKVKAETNLWHGIPKIPELRLDTTDRNRTSPFAFTGNKFEFRAVGSSANSALPMTILNAIVAAQLIEFKIEVDKQIKKGTKKDLAILNVIRKYIKDSKAIRFEGNGYSDEWATEAEARGLSNIKSTPKALDVYVKEESLELFERLGIYTKRESEARHEILLENFYKKLQIEARVIGDVVNSQIAPACFTYQNELIKNVKGLQDLGLSKEAYSSQLNLVERISKHTNTILEKAEAMRQERKKANNIDDIRERSIAYDEAVKPYFDEIRYHVNKLEKIVDDAKWPLPKLRELLFIH</sequence>
<dbReference type="Pfam" id="PF00120">
    <property type="entry name" value="Gln-synt_C"/>
    <property type="match status" value="1"/>
</dbReference>
<dbReference type="PROSITE" id="PS00181">
    <property type="entry name" value="GLNA_ATP"/>
    <property type="match status" value="1"/>
</dbReference>
<comment type="caution">
    <text evidence="5">The sequence shown here is derived from an EMBL/GenBank/DDBJ whole genome shotgun (WGS) entry which is preliminary data.</text>
</comment>
<dbReference type="PANTHER" id="PTHR42974">
    <property type="entry name" value="GLUTAMINE SYNTHETASE"/>
    <property type="match status" value="1"/>
</dbReference>
<dbReference type="InterPro" id="IPR008147">
    <property type="entry name" value="Gln_synt_N"/>
</dbReference>
<dbReference type="Gene3D" id="1.20.120.1560">
    <property type="match status" value="1"/>
</dbReference>